<dbReference type="InterPro" id="IPR044872">
    <property type="entry name" value="CcmK/CsoS1_BMC"/>
</dbReference>
<evidence type="ECO:0000313" key="6">
    <source>
        <dbReference type="Proteomes" id="UP000291269"/>
    </source>
</evidence>
<protein>
    <submittedName>
        <fullName evidence="5">BMC domain-containing protein</fullName>
    </submittedName>
</protein>
<evidence type="ECO:0000256" key="3">
    <source>
        <dbReference type="PROSITE-ProRule" id="PRU01278"/>
    </source>
</evidence>
<keyword evidence="6" id="KW-1185">Reference proteome</keyword>
<comment type="caution">
    <text evidence="5">The sequence shown here is derived from an EMBL/GenBank/DDBJ whole genome shotgun (WGS) entry which is preliminary data.</text>
</comment>
<dbReference type="Proteomes" id="UP000291269">
    <property type="component" value="Unassembled WGS sequence"/>
</dbReference>
<accession>A0A4Q2K7A9</accession>
<dbReference type="SUPFAM" id="SSF143414">
    <property type="entry name" value="CcmK-like"/>
    <property type="match status" value="1"/>
</dbReference>
<sequence length="104" mass="10611">MAKAVGILEVFGLVAGFVAADAGCKAADVAIENFDKNKPGNADALPVPLIVSIKFRGDVAAVEAAVEAGAAAAERVSGVVSRHIIPNPEGDTEKMLKINALDKN</sequence>
<evidence type="ECO:0000259" key="4">
    <source>
        <dbReference type="PROSITE" id="PS51930"/>
    </source>
</evidence>
<proteinExistence type="inferred from homology"/>
<comment type="subcellular location">
    <subcellularLocation>
        <location evidence="1">Bacterial microcompartment</location>
    </subcellularLocation>
</comment>
<feature type="domain" description="BMC" evidence="4">
    <location>
        <begin position="4"/>
        <end position="97"/>
    </location>
</feature>
<organism evidence="5 6">
    <name type="scientific">Candidatus Borkfalkia ceftriaxoniphila</name>
    <dbReference type="NCBI Taxonomy" id="2508949"/>
    <lineage>
        <taxon>Bacteria</taxon>
        <taxon>Bacillati</taxon>
        <taxon>Bacillota</taxon>
        <taxon>Clostridia</taxon>
        <taxon>Christensenellales</taxon>
        <taxon>Christensenellaceae</taxon>
        <taxon>Candidatus Borkfalkia</taxon>
    </lineage>
</organism>
<dbReference type="Pfam" id="PF00936">
    <property type="entry name" value="BMC"/>
    <property type="match status" value="1"/>
</dbReference>
<evidence type="ECO:0000256" key="1">
    <source>
        <dbReference type="ARBA" id="ARBA00024322"/>
    </source>
</evidence>
<dbReference type="SMART" id="SM00877">
    <property type="entry name" value="BMC"/>
    <property type="match status" value="1"/>
</dbReference>
<dbReference type="InterPro" id="IPR000249">
    <property type="entry name" value="BMC_dom"/>
</dbReference>
<dbReference type="EMBL" id="SDOZ01000005">
    <property type="protein sequence ID" value="RXZ57834.1"/>
    <property type="molecule type" value="Genomic_DNA"/>
</dbReference>
<dbReference type="GO" id="GO:0031469">
    <property type="term" value="C:bacterial microcompartment"/>
    <property type="evidence" value="ECO:0007669"/>
    <property type="project" value="UniProtKB-SubCell"/>
</dbReference>
<dbReference type="PANTHER" id="PTHR33941">
    <property type="entry name" value="PROPANEDIOL UTILIZATION PROTEIN PDUA"/>
    <property type="match status" value="1"/>
</dbReference>
<reference evidence="5 6" key="1">
    <citation type="journal article" date="2019" name="Gut">
        <title>Antibiotics-induced monodominance of a novel gut bacterial order.</title>
        <authorList>
            <person name="Hildebrand F."/>
            <person name="Moitinho-Silva L."/>
            <person name="Blasche S."/>
            <person name="Jahn M.T."/>
            <person name="Gossmann T.I."/>
            <person name="Heuerta-Cepas J."/>
            <person name="Hercog R."/>
            <person name="Luetge M."/>
            <person name="Bahram M."/>
            <person name="Pryszlak A."/>
            <person name="Alves R.J."/>
            <person name="Waszak S.M."/>
            <person name="Zhu A."/>
            <person name="Ye L."/>
            <person name="Costea P.I."/>
            <person name="Aalvink S."/>
            <person name="Belzer C."/>
            <person name="Forslund S.K."/>
            <person name="Sunagawa S."/>
            <person name="Hentschel U."/>
            <person name="Merten C."/>
            <person name="Patil K.R."/>
            <person name="Benes V."/>
            <person name="Bork P."/>
        </authorList>
    </citation>
    <scope>NUCLEOTIDE SEQUENCE [LARGE SCALE GENOMIC DNA]</scope>
    <source>
        <strain evidence="5 6">HDS1380</strain>
    </source>
</reference>
<dbReference type="InterPro" id="IPR050575">
    <property type="entry name" value="BMC_shell"/>
</dbReference>
<dbReference type="Gene3D" id="3.30.70.1710">
    <property type="match status" value="1"/>
</dbReference>
<evidence type="ECO:0000256" key="2">
    <source>
        <dbReference type="ARBA" id="ARBA00024446"/>
    </source>
</evidence>
<dbReference type="CDD" id="cd07045">
    <property type="entry name" value="BMC_CcmK_like"/>
    <property type="match status" value="1"/>
</dbReference>
<dbReference type="InterPro" id="IPR037233">
    <property type="entry name" value="CcmK-like_sf"/>
</dbReference>
<keyword evidence="2" id="KW-1283">Bacterial microcompartment</keyword>
<comment type="similarity">
    <text evidence="3">Belongs to the bacterial microcompartments protein family.</text>
</comment>
<dbReference type="AlphaFoldDB" id="A0A4Q2K7A9"/>
<dbReference type="PROSITE" id="PS51930">
    <property type="entry name" value="BMC_2"/>
    <property type="match status" value="1"/>
</dbReference>
<dbReference type="RefSeq" id="WP_129227158.1">
    <property type="nucleotide sequence ID" value="NZ_SDOZ01000005.1"/>
</dbReference>
<evidence type="ECO:0000313" key="5">
    <source>
        <dbReference type="EMBL" id="RXZ57834.1"/>
    </source>
</evidence>
<gene>
    <name evidence="5" type="ORF">ESZ91_10800</name>
</gene>
<name>A0A4Q2K7A9_9FIRM</name>
<dbReference type="PANTHER" id="PTHR33941:SF11">
    <property type="entry name" value="BACTERIAL MICROCOMPARTMENT SHELL PROTEIN PDUJ"/>
    <property type="match status" value="1"/>
</dbReference>